<dbReference type="InterPro" id="IPR054612">
    <property type="entry name" value="Phage_capsid-like_C"/>
</dbReference>
<evidence type="ECO:0000313" key="4">
    <source>
        <dbReference type="Proteomes" id="UP000632535"/>
    </source>
</evidence>
<reference evidence="4" key="1">
    <citation type="journal article" date="2019" name="Int. J. Syst. Evol. Microbiol.">
        <title>The Global Catalogue of Microorganisms (GCM) 10K type strain sequencing project: providing services to taxonomists for standard genome sequencing and annotation.</title>
        <authorList>
            <consortium name="The Broad Institute Genomics Platform"/>
            <consortium name="The Broad Institute Genome Sequencing Center for Infectious Disease"/>
            <person name="Wu L."/>
            <person name="Ma J."/>
        </authorList>
    </citation>
    <scope>NUCLEOTIDE SEQUENCE [LARGE SCALE GENOMIC DNA]</scope>
    <source>
        <strain evidence="4">CCM 8653</strain>
    </source>
</reference>
<feature type="domain" description="Phage capsid-like C-terminal" evidence="2">
    <location>
        <begin position="13"/>
        <end position="288"/>
    </location>
</feature>
<dbReference type="Pfam" id="PF05065">
    <property type="entry name" value="Phage_capsid"/>
    <property type="match status" value="1"/>
</dbReference>
<dbReference type="RefSeq" id="WP_188522951.1">
    <property type="nucleotide sequence ID" value="NZ_BMDG01000004.1"/>
</dbReference>
<dbReference type="SUPFAM" id="SSF56563">
    <property type="entry name" value="Major capsid protein gp5"/>
    <property type="match status" value="1"/>
</dbReference>
<keyword evidence="4" id="KW-1185">Reference proteome</keyword>
<accession>A0ABQ2B3C8</accession>
<evidence type="ECO:0000259" key="2">
    <source>
        <dbReference type="Pfam" id="PF05065"/>
    </source>
</evidence>
<sequence length="293" mass="30914">MAISTTTAAELTAEQVQSILVQPLEAASVFLASGPRVFDTNGSSVRIPKLGGETSPGWAGQNAQIAEVNPDFDEVVLLPDTMLSVKTLTRFSNELARQSVVSLDAALRDRLVRDVATALDKEFIAGTTTNGTKPLGLINYADRQKITGVGAVSIDDLHDAEGLALGADVDPAGLRWMMNPRDFVAIRKLKASGTGAYLVQPDVTAAGGYTLLGHPVTVTSRVPKNLGTGTNESVIALWDPSQVAVARDMAPSVKILDQTFGDYDQQAIRVVARYDAKPLNGEAVVTLEGVTAA</sequence>
<proteinExistence type="predicted"/>
<comment type="caution">
    <text evidence="3">The sequence shown here is derived from an EMBL/GenBank/DDBJ whole genome shotgun (WGS) entry which is preliminary data.</text>
</comment>
<gene>
    <name evidence="3" type="ORF">GCM10007368_14010</name>
</gene>
<evidence type="ECO:0000256" key="1">
    <source>
        <dbReference type="ARBA" id="ARBA00004328"/>
    </source>
</evidence>
<dbReference type="EMBL" id="BMDG01000004">
    <property type="protein sequence ID" value="GGI07008.1"/>
    <property type="molecule type" value="Genomic_DNA"/>
</dbReference>
<dbReference type="NCBIfam" id="TIGR01554">
    <property type="entry name" value="major_cap_HK97"/>
    <property type="match status" value="1"/>
</dbReference>
<comment type="subcellular location">
    <subcellularLocation>
        <location evidence="1">Virion</location>
    </subcellularLocation>
</comment>
<dbReference type="InterPro" id="IPR024455">
    <property type="entry name" value="Phage_capsid"/>
</dbReference>
<protein>
    <recommendedName>
        <fullName evidence="2">Phage capsid-like C-terminal domain-containing protein</fullName>
    </recommendedName>
</protein>
<dbReference type="Gene3D" id="3.30.2400.10">
    <property type="entry name" value="Major capsid protein gp5"/>
    <property type="match status" value="1"/>
</dbReference>
<organism evidence="3 4">
    <name type="scientific">Isoptericola cucumis</name>
    <dbReference type="NCBI Taxonomy" id="1776856"/>
    <lineage>
        <taxon>Bacteria</taxon>
        <taxon>Bacillati</taxon>
        <taxon>Actinomycetota</taxon>
        <taxon>Actinomycetes</taxon>
        <taxon>Micrococcales</taxon>
        <taxon>Promicromonosporaceae</taxon>
        <taxon>Isoptericola</taxon>
    </lineage>
</organism>
<evidence type="ECO:0000313" key="3">
    <source>
        <dbReference type="EMBL" id="GGI07008.1"/>
    </source>
</evidence>
<dbReference type="Proteomes" id="UP000632535">
    <property type="component" value="Unassembled WGS sequence"/>
</dbReference>
<name>A0ABQ2B3C8_9MICO</name>